<reference evidence="1 2" key="1">
    <citation type="submission" date="2020-08" db="EMBL/GenBank/DDBJ databases">
        <title>Genomic Encyclopedia of Type Strains, Phase IV (KMG-IV): sequencing the most valuable type-strain genomes for metagenomic binning, comparative biology and taxonomic classification.</title>
        <authorList>
            <person name="Goeker M."/>
        </authorList>
    </citation>
    <scope>NUCLEOTIDE SEQUENCE [LARGE SCALE GENOMIC DNA]</scope>
    <source>
        <strain evidence="1 2">DSM 26385</strain>
    </source>
</reference>
<name>A0A7W6P2S7_9HYPH</name>
<dbReference type="AlphaFoldDB" id="A0A7W6P2S7"/>
<accession>A0A7W6P2S7</accession>
<proteinExistence type="predicted"/>
<dbReference type="EMBL" id="JACIDU010000010">
    <property type="protein sequence ID" value="MBB4104151.1"/>
    <property type="molecule type" value="Genomic_DNA"/>
</dbReference>
<gene>
    <name evidence="1" type="ORF">GGQ66_002724</name>
</gene>
<comment type="caution">
    <text evidence="1">The sequence shown here is derived from an EMBL/GenBank/DDBJ whole genome shotgun (WGS) entry which is preliminary data.</text>
</comment>
<sequence>MRGETGCPLDVRSAVCPQGAEKKNRRQAKAMVKEKRRAEWPAGLTASLCLPKNKKHLPLACATVRILTEINDEATIGGGKHACPALRAQEFVSGDLFRDNGLPRVLNMKDMVPQKGRGHLGLLHRVRPRRLPAGVAVGRQAEQAKGACKVRSGWPLIRNLQNRHAHNGRRSSRMKG</sequence>
<organism evidence="1 2">
    <name type="scientific">Allorhizobium borbori</name>
    <dbReference type="NCBI Taxonomy" id="485907"/>
    <lineage>
        <taxon>Bacteria</taxon>
        <taxon>Pseudomonadati</taxon>
        <taxon>Pseudomonadota</taxon>
        <taxon>Alphaproteobacteria</taxon>
        <taxon>Hyphomicrobiales</taxon>
        <taxon>Rhizobiaceae</taxon>
        <taxon>Rhizobium/Agrobacterium group</taxon>
        <taxon>Allorhizobium</taxon>
    </lineage>
</organism>
<protein>
    <submittedName>
        <fullName evidence="1">Uncharacterized protein</fullName>
    </submittedName>
</protein>
<keyword evidence="2" id="KW-1185">Reference proteome</keyword>
<dbReference type="Proteomes" id="UP000584824">
    <property type="component" value="Unassembled WGS sequence"/>
</dbReference>
<evidence type="ECO:0000313" key="1">
    <source>
        <dbReference type="EMBL" id="MBB4104151.1"/>
    </source>
</evidence>
<evidence type="ECO:0000313" key="2">
    <source>
        <dbReference type="Proteomes" id="UP000584824"/>
    </source>
</evidence>
<dbReference type="RefSeq" id="WP_183793240.1">
    <property type="nucleotide sequence ID" value="NZ_JACIDU010000010.1"/>
</dbReference>